<dbReference type="SMART" id="SM00850">
    <property type="entry name" value="LytTR"/>
    <property type="match status" value="1"/>
</dbReference>
<dbReference type="PROSITE" id="PS50930">
    <property type="entry name" value="HTH_LYTTR"/>
    <property type="match status" value="1"/>
</dbReference>
<feature type="modified residue" description="4-aspartylphosphate" evidence="1">
    <location>
        <position position="55"/>
    </location>
</feature>
<evidence type="ECO:0000259" key="2">
    <source>
        <dbReference type="PROSITE" id="PS50110"/>
    </source>
</evidence>
<dbReference type="PANTHER" id="PTHR37299">
    <property type="entry name" value="TRANSCRIPTIONAL REGULATOR-RELATED"/>
    <property type="match status" value="1"/>
</dbReference>
<evidence type="ECO:0000259" key="3">
    <source>
        <dbReference type="PROSITE" id="PS50930"/>
    </source>
</evidence>
<dbReference type="GO" id="GO:0000156">
    <property type="term" value="F:phosphorelay response regulator activity"/>
    <property type="evidence" value="ECO:0007669"/>
    <property type="project" value="InterPro"/>
</dbReference>
<dbReference type="Gene3D" id="3.40.50.2300">
    <property type="match status" value="1"/>
</dbReference>
<name>A0A4Q7PAP1_9BACT</name>
<dbReference type="RefSeq" id="WP_130275864.1">
    <property type="nucleotide sequence ID" value="NZ_SGXG01000001.1"/>
</dbReference>
<accession>A0A4Q7PAP1</accession>
<gene>
    <name evidence="4" type="ORF">BC751_2624</name>
</gene>
<dbReference type="SUPFAM" id="SSF52172">
    <property type="entry name" value="CheY-like"/>
    <property type="match status" value="1"/>
</dbReference>
<protein>
    <submittedName>
        <fullName evidence="4">LytTR family two component transcriptional regulator</fullName>
    </submittedName>
</protein>
<keyword evidence="1" id="KW-0597">Phosphoprotein</keyword>
<proteinExistence type="predicted"/>
<sequence>MRVLIVEDEPLTFQRIVSVLSELRPGWNILSQIQTVKELIEKLDGDFSFDLILCDIHLADGLSFSALKGRNLDVPIIFITAYDQYALNSFEHYCLDYVLKPIDPQRLEKAITKVEKVWNKDGFDKISPGFIDQLLSKYQQKNYKRRFLAKSGNKLHFVPVENIACFYVENGLTYIEEHLSGKKSIVDLSLQELENGLLDPLRFYRVNRSMIINIDHLVEMKPYVNGRLLLNISSLNQKKIIVARERVSEFKIWINQ</sequence>
<dbReference type="InterPro" id="IPR001789">
    <property type="entry name" value="Sig_transdc_resp-reg_receiver"/>
</dbReference>
<dbReference type="SMART" id="SM00448">
    <property type="entry name" value="REC"/>
    <property type="match status" value="1"/>
</dbReference>
<evidence type="ECO:0000256" key="1">
    <source>
        <dbReference type="PROSITE-ProRule" id="PRU00169"/>
    </source>
</evidence>
<dbReference type="EMBL" id="SGXG01000001">
    <property type="protein sequence ID" value="RZS97027.1"/>
    <property type="molecule type" value="Genomic_DNA"/>
</dbReference>
<evidence type="ECO:0000313" key="5">
    <source>
        <dbReference type="Proteomes" id="UP000292209"/>
    </source>
</evidence>
<comment type="caution">
    <text evidence="4">The sequence shown here is derived from an EMBL/GenBank/DDBJ whole genome shotgun (WGS) entry which is preliminary data.</text>
</comment>
<dbReference type="InterPro" id="IPR046947">
    <property type="entry name" value="LytR-like"/>
</dbReference>
<dbReference type="InterPro" id="IPR007492">
    <property type="entry name" value="LytTR_DNA-bd_dom"/>
</dbReference>
<dbReference type="Proteomes" id="UP000292209">
    <property type="component" value="Unassembled WGS sequence"/>
</dbReference>
<dbReference type="PANTHER" id="PTHR37299:SF1">
    <property type="entry name" value="STAGE 0 SPORULATION PROTEIN A HOMOLOG"/>
    <property type="match status" value="1"/>
</dbReference>
<reference evidence="4 5" key="1">
    <citation type="submission" date="2019-02" db="EMBL/GenBank/DDBJ databases">
        <title>Genomic Encyclopedia of Archaeal and Bacterial Type Strains, Phase II (KMG-II): from individual species to whole genera.</title>
        <authorList>
            <person name="Goeker M."/>
        </authorList>
    </citation>
    <scope>NUCLEOTIDE SEQUENCE [LARGE SCALE GENOMIC DNA]</scope>
    <source>
        <strain evidence="4 5">DSM 21411</strain>
    </source>
</reference>
<dbReference type="Pfam" id="PF04397">
    <property type="entry name" value="LytTR"/>
    <property type="match status" value="1"/>
</dbReference>
<dbReference type="GO" id="GO:0003677">
    <property type="term" value="F:DNA binding"/>
    <property type="evidence" value="ECO:0007669"/>
    <property type="project" value="InterPro"/>
</dbReference>
<evidence type="ECO:0000313" key="4">
    <source>
        <dbReference type="EMBL" id="RZS97027.1"/>
    </source>
</evidence>
<dbReference type="OrthoDB" id="1646880at2"/>
<dbReference type="PROSITE" id="PS50110">
    <property type="entry name" value="RESPONSE_REGULATORY"/>
    <property type="match status" value="1"/>
</dbReference>
<dbReference type="AlphaFoldDB" id="A0A4Q7PAP1"/>
<dbReference type="Gene3D" id="2.40.50.1020">
    <property type="entry name" value="LytTr DNA-binding domain"/>
    <property type="match status" value="1"/>
</dbReference>
<dbReference type="InterPro" id="IPR011006">
    <property type="entry name" value="CheY-like_superfamily"/>
</dbReference>
<organism evidence="4 5">
    <name type="scientific">Cecembia calidifontis</name>
    <dbReference type="NCBI Taxonomy" id="1187080"/>
    <lineage>
        <taxon>Bacteria</taxon>
        <taxon>Pseudomonadati</taxon>
        <taxon>Bacteroidota</taxon>
        <taxon>Cytophagia</taxon>
        <taxon>Cytophagales</taxon>
        <taxon>Cyclobacteriaceae</taxon>
        <taxon>Cecembia</taxon>
    </lineage>
</organism>
<dbReference type="Pfam" id="PF00072">
    <property type="entry name" value="Response_reg"/>
    <property type="match status" value="1"/>
</dbReference>
<feature type="domain" description="HTH LytTR-type" evidence="3">
    <location>
        <begin position="147"/>
        <end position="256"/>
    </location>
</feature>
<feature type="domain" description="Response regulatory" evidence="2">
    <location>
        <begin position="2"/>
        <end position="115"/>
    </location>
</feature>
<keyword evidence="5" id="KW-1185">Reference proteome</keyword>